<organism evidence="1 2">
    <name type="scientific">Aeropyrum pernix (strain ATCC 700893 / DSM 11879 / JCM 9820 / NBRC 100138 / K1)</name>
    <dbReference type="NCBI Taxonomy" id="272557"/>
    <lineage>
        <taxon>Archaea</taxon>
        <taxon>Thermoproteota</taxon>
        <taxon>Thermoprotei</taxon>
        <taxon>Desulfurococcales</taxon>
        <taxon>Desulfurococcaceae</taxon>
        <taxon>Aeropyrum</taxon>
    </lineage>
</organism>
<dbReference type="EMBL" id="BA000002">
    <property type="protein sequence ID" value="BAA81006.2"/>
    <property type="molecule type" value="Genomic_DNA"/>
</dbReference>
<keyword evidence="2" id="KW-1185">Reference proteome</keyword>
<dbReference type="EnsemblBacteria" id="BAA81006">
    <property type="protein sequence ID" value="BAA81006"/>
    <property type="gene ID" value="APE_1996.1"/>
</dbReference>
<dbReference type="KEGG" id="ape:APE_1996.1"/>
<accession>Q9YAE3</accession>
<dbReference type="eggNOG" id="arCOG04268">
    <property type="taxonomic scope" value="Archaea"/>
</dbReference>
<evidence type="ECO:0000313" key="2">
    <source>
        <dbReference type="Proteomes" id="UP000002518"/>
    </source>
</evidence>
<gene>
    <name evidence="1" type="ordered locus">APE_1996.1</name>
</gene>
<evidence type="ECO:0000313" key="1">
    <source>
        <dbReference type="EMBL" id="BAA81006.2"/>
    </source>
</evidence>
<protein>
    <recommendedName>
        <fullName evidence="3">Replication initiator protein WhiP</fullName>
    </recommendedName>
</protein>
<dbReference type="SUPFAM" id="SSF46785">
    <property type="entry name" value="Winged helix' DNA-binding domain"/>
    <property type="match status" value="1"/>
</dbReference>
<sequence>MSDDLWRAVREYLEQHEEAKAKARGRRGPRSRLVDAILVMLLAKPMRAAEIAGILGYSTRYISSYLSYWKTRGYVEYESGLWYLTTLGEEYAREVLDRESRDRFNEFAAVAQRILNSLPDKTAINSKREARPRRQAGPPLPFIAGLKGKPGNKQQNRGLTASCALDVIAEELDEEEAEIMRFLLDHYAKWGTTYIYLDQLQEGMQADFQWLVKNLRSLQTKGFIYIYRDPRLGMRVGMSKKTKDVLEACSAGLDA</sequence>
<dbReference type="GeneID" id="1445118"/>
<dbReference type="Proteomes" id="UP000002518">
    <property type="component" value="Chromosome"/>
</dbReference>
<dbReference type="InterPro" id="IPR036390">
    <property type="entry name" value="WH_DNA-bd_sf"/>
</dbReference>
<proteinExistence type="predicted"/>
<dbReference type="PATRIC" id="fig|272557.25.peg.1332"/>
<reference evidence="1 2" key="1">
    <citation type="journal article" date="1999" name="DNA Res.">
        <title>Complete genome sequence of an aerobic hyper-thermophilic crenarchaeon, Aeropyrum pernix K1.</title>
        <authorList>
            <person name="Kawarabayasi Y."/>
            <person name="Hino Y."/>
            <person name="Horikawa H."/>
            <person name="Yamazaki S."/>
            <person name="Haikawa Y."/>
            <person name="Jin-no K."/>
            <person name="Takahashi M."/>
            <person name="Sekine M."/>
            <person name="Baba S."/>
            <person name="Ankai A."/>
            <person name="Kosugi H."/>
            <person name="Hosoyama A."/>
            <person name="Fukui S."/>
            <person name="Nagai Y."/>
            <person name="Nishijima K."/>
            <person name="Nakazawa H."/>
            <person name="Takamiya M."/>
            <person name="Masuda S."/>
            <person name="Funahashi T."/>
            <person name="Tanaka T."/>
            <person name="Kudoh Y."/>
            <person name="Yamazaki J."/>
            <person name="Kushida N."/>
            <person name="Oguchi A."/>
            <person name="Aoki K."/>
            <person name="Kubota K."/>
            <person name="Nakamura Y."/>
            <person name="Nomura N."/>
            <person name="Sako Y."/>
            <person name="Kikuchi H."/>
        </authorList>
    </citation>
    <scope>NUCLEOTIDE SEQUENCE [LARGE SCALE GENOMIC DNA]</scope>
    <source>
        <strain evidence="2">ATCC 700893 / DSM 11879 / JCM 9820 / NBRC 100138 / K1</strain>
    </source>
</reference>
<dbReference type="PIR" id="F72502">
    <property type="entry name" value="F72502"/>
</dbReference>
<evidence type="ECO:0008006" key="3">
    <source>
        <dbReference type="Google" id="ProtNLM"/>
    </source>
</evidence>
<dbReference type="AlphaFoldDB" id="Q9YAE3"/>
<name>Q9YAE3_AERPE</name>
<dbReference type="RefSeq" id="WP_010866728.1">
    <property type="nucleotide sequence ID" value="NC_000854.2"/>
</dbReference>